<feature type="transmembrane region" description="Helical" evidence="13">
    <location>
        <begin position="142"/>
        <end position="162"/>
    </location>
</feature>
<dbReference type="Pfam" id="PF00664">
    <property type="entry name" value="ABC_membrane"/>
    <property type="match status" value="2"/>
</dbReference>
<evidence type="ECO:0000256" key="8">
    <source>
        <dbReference type="ARBA" id="ARBA00022840"/>
    </source>
</evidence>
<feature type="transmembrane region" description="Helical" evidence="13">
    <location>
        <begin position="36"/>
        <end position="61"/>
    </location>
</feature>
<feature type="domain" description="ABC transmembrane type-1" evidence="15">
    <location>
        <begin position="303"/>
        <end position="578"/>
    </location>
</feature>
<dbReference type="InterPro" id="IPR050173">
    <property type="entry name" value="ABC_transporter_C-like"/>
</dbReference>
<evidence type="ECO:0000313" key="16">
    <source>
        <dbReference type="EMBL" id="CAI9766166.1"/>
    </source>
</evidence>
<dbReference type="Pfam" id="PF00005">
    <property type="entry name" value="ABC_tran"/>
    <property type="match status" value="2"/>
</dbReference>
<dbReference type="CDD" id="cd03250">
    <property type="entry name" value="ABCC_MRP_domain1"/>
    <property type="match status" value="1"/>
</dbReference>
<feature type="transmembrane region" description="Helical" evidence="13">
    <location>
        <begin position="1030"/>
        <end position="1063"/>
    </location>
</feature>
<evidence type="ECO:0000256" key="11">
    <source>
        <dbReference type="ARBA" id="ARBA00023136"/>
    </source>
</evidence>
<feature type="domain" description="ABC transporter" evidence="14">
    <location>
        <begin position="620"/>
        <end position="845"/>
    </location>
</feature>
<feature type="transmembrane region" description="Helical" evidence="13">
    <location>
        <begin position="112"/>
        <end position="130"/>
    </location>
</feature>
<dbReference type="PANTHER" id="PTHR24223">
    <property type="entry name" value="ATP-BINDING CASSETTE SUB-FAMILY C"/>
    <property type="match status" value="1"/>
</dbReference>
<name>A0AAD2DW54_9LAMI</name>
<keyword evidence="8" id="KW-0067">ATP-binding</keyword>
<sequence>MELMKRICPDSPYVWNQEGVSECFDNLYPLIRLLDFISLFNILGLGVNIVTMVMIAVLGITTRHQKERRRIHLSAKILFYLLPALGLCFAFFDVAVLIRRRLNAYHVAYHEWLFSLSQFSFWAIVILVAKSENRLVVMCNRILCFWWIAKLFLLIPRLQIVFSSPGVLRWLKESCVAITDILFGILINIIRIKWAAHGSSSMEESLLPCKMEVKEDCWTDLGIVGNVWHIVTFKSIDPVMQRGMKKQLDFEDLLQLPSDMDPSSCHNILLSCWNSQRTNTAAHPSLFKAIYSAYGWPYFCLGLLKVLNDCLGFAGPILLNKLIHFLQQGSREANGYFLAISLGLISVLKSFLDTQYTLHLSKLRLKLRSSILTVIYRKCLCVSLAERSTFSEGEIQTFMSVDADRIVNLCNSVHDIWSLPLQIGIALYLLYQQVKFAFLSGVAIIILLIPVNKWIANRIANATKNMMEQKDERIRKTAELLTYIRTLKMYGWELLFAKWLMKTRSSEVAYLSTRKYLDAWCVFFWATTPTLFSLFTFGLYTMLGHQLDAATVFTCLALFNNLISPLNSFPWVINGLIDAAISTRRLSKYLCCYEIETGPSLSFLSHSDEKLDYEDTPVVLRDASCTWSSSNEEEFDLVLKHINLCVPKGFLVAVIGEVGSGKSSLLNLILREMRLVNGSIYSSGTTAYVPQVPWILSGTIRDNILFGKDYDQKRYSEILQACALDLDISLMMGGDMACIGEKGVNLSGGQRARLALARAIYQGSNIYLLDDVLSAVDAHVACSILQNAILGTLLNQKTRILCTHNIQAISLADMVVVMDKGRMKCIGSPSDPSVASYISFLSVNDFNTFSEEGKKEKISNVIKETLEKDLDDDCISSSSQAQDIIEVETRKDGRVEPTVYKNYAAFSGWFITILTCLSAILMQASRNGNDLWLSFWVDTTGSNQKKYSTTFYLVILCVFCLVNSSLTLVRAFAFAFGGLRAAVRMHDKLVQILINAPVSFFDQTPSGRILNRLSSDLYTIDDSLPFILNILLANFVGLLGIAVVLSYVQVVFMLLLLPFWYIYRKLQFYYRSTSRELRRLDSVSRSPIYASFTETLNGSPTIRAFKSLDHFFSRFTQHMQLYQRTSYTEIFASLWLSLRLQLLAACIVSFVAVMAIVGSHGLLPVSLGTPGLVGLALSYASPIVSFLGSFLTSFTETEKEMVSVERVLQYMDIPQEELMGENPLDPTWPLHGEIQFQNVTLRYMPSFPPALRDVSFTIAGGTQVGIVGRTGAGKSSILNAVFRLNPICGGRIIVDGINIAGVPVRDLRSRIAVVPQSPFLFEGSLRANLDPFQVTNDEKIWNILEKCCVREEVEAAGGLDTHVQESGTSFSVGQRQLLCLARALLKSSKVLFLDECTANVDSQTASKLQKVIFTECRSTTVITIAHRISTVLIMDDILILDQGTLVEQGNPHILLHNESSRFSSFARASTM</sequence>
<evidence type="ECO:0000256" key="9">
    <source>
        <dbReference type="ARBA" id="ARBA00022967"/>
    </source>
</evidence>
<dbReference type="GO" id="GO:0005524">
    <property type="term" value="F:ATP binding"/>
    <property type="evidence" value="ECO:0007669"/>
    <property type="project" value="UniProtKB-KW"/>
</dbReference>
<dbReference type="InterPro" id="IPR003593">
    <property type="entry name" value="AAA+_ATPase"/>
</dbReference>
<keyword evidence="5 13" id="KW-0812">Transmembrane</keyword>
<dbReference type="Proteomes" id="UP000834106">
    <property type="component" value="Chromosome 8"/>
</dbReference>
<dbReference type="SUPFAM" id="SSF90123">
    <property type="entry name" value="ABC transporter transmembrane region"/>
    <property type="match status" value="2"/>
</dbReference>
<evidence type="ECO:0000259" key="15">
    <source>
        <dbReference type="PROSITE" id="PS50929"/>
    </source>
</evidence>
<dbReference type="InterPro" id="IPR017871">
    <property type="entry name" value="ABC_transporter-like_CS"/>
</dbReference>
<dbReference type="InterPro" id="IPR011527">
    <property type="entry name" value="ABC1_TM_dom"/>
</dbReference>
<dbReference type="CDD" id="cd18598">
    <property type="entry name" value="ABC_6TM_MRP7_D1_like"/>
    <property type="match status" value="1"/>
</dbReference>
<evidence type="ECO:0000256" key="2">
    <source>
        <dbReference type="ARBA" id="ARBA00009726"/>
    </source>
</evidence>
<comment type="similarity">
    <text evidence="2">Belongs to the ABC transporter superfamily. ABCC family. Conjugate transporter (TC 3.A.1.208) subfamily.</text>
</comment>
<dbReference type="GO" id="GO:0016887">
    <property type="term" value="F:ATP hydrolysis activity"/>
    <property type="evidence" value="ECO:0007669"/>
    <property type="project" value="InterPro"/>
</dbReference>
<keyword evidence="7" id="KW-0547">Nucleotide-binding</keyword>
<evidence type="ECO:0000313" key="17">
    <source>
        <dbReference type="Proteomes" id="UP000834106"/>
    </source>
</evidence>
<feature type="domain" description="ABC transmembrane type-1" evidence="15">
    <location>
        <begin position="913"/>
        <end position="1199"/>
    </location>
</feature>
<evidence type="ECO:0000256" key="3">
    <source>
        <dbReference type="ARBA" id="ARBA00012191"/>
    </source>
</evidence>
<evidence type="ECO:0000256" key="5">
    <source>
        <dbReference type="ARBA" id="ARBA00022692"/>
    </source>
</evidence>
<feature type="transmembrane region" description="Helical" evidence="13">
    <location>
        <begin position="951"/>
        <end position="977"/>
    </location>
</feature>
<dbReference type="FunFam" id="3.40.50.300:FF:000630">
    <property type="entry name" value="ATP-binding cassette (ABC) transporter, putative"/>
    <property type="match status" value="1"/>
</dbReference>
<proteinExistence type="inferred from homology"/>
<feature type="transmembrane region" description="Helical" evidence="13">
    <location>
        <begin position="903"/>
        <end position="924"/>
    </location>
</feature>
<evidence type="ECO:0000256" key="10">
    <source>
        <dbReference type="ARBA" id="ARBA00022989"/>
    </source>
</evidence>
<keyword evidence="4" id="KW-0813">Transport</keyword>
<dbReference type="EMBL" id="OU503043">
    <property type="protein sequence ID" value="CAI9766166.1"/>
    <property type="molecule type" value="Genomic_DNA"/>
</dbReference>
<dbReference type="PROSITE" id="PS00211">
    <property type="entry name" value="ABC_TRANSPORTER_1"/>
    <property type="match status" value="2"/>
</dbReference>
<keyword evidence="17" id="KW-1185">Reference proteome</keyword>
<dbReference type="EC" id="7.6.2.2" evidence="3"/>
<keyword evidence="6" id="KW-0677">Repeat</keyword>
<gene>
    <name evidence="16" type="ORF">FPE_LOCUS13596</name>
</gene>
<comment type="catalytic activity">
    <reaction evidence="12">
        <text>ATP + H2O + xenobioticSide 1 = ADP + phosphate + xenobioticSide 2.</text>
        <dbReference type="EC" id="7.6.2.2"/>
    </reaction>
</comment>
<dbReference type="PROSITE" id="PS50893">
    <property type="entry name" value="ABC_TRANSPORTER_2"/>
    <property type="match status" value="2"/>
</dbReference>
<feature type="domain" description="ABC transporter" evidence="14">
    <location>
        <begin position="1234"/>
        <end position="1467"/>
    </location>
</feature>
<keyword evidence="11 13" id="KW-0472">Membrane</keyword>
<dbReference type="InterPro" id="IPR003439">
    <property type="entry name" value="ABC_transporter-like_ATP-bd"/>
</dbReference>
<evidence type="ECO:0000256" key="13">
    <source>
        <dbReference type="SAM" id="Phobius"/>
    </source>
</evidence>
<dbReference type="PANTHER" id="PTHR24223:SF330">
    <property type="entry name" value="ATP-BINDING CASSETTE SUB-FAMILY C MEMBER 10"/>
    <property type="match status" value="1"/>
</dbReference>
<feature type="transmembrane region" description="Helical" evidence="13">
    <location>
        <begin position="436"/>
        <end position="456"/>
    </location>
</feature>
<feature type="transmembrane region" description="Helical" evidence="13">
    <location>
        <begin position="517"/>
        <end position="540"/>
    </location>
</feature>
<dbReference type="GO" id="GO:0016020">
    <property type="term" value="C:membrane"/>
    <property type="evidence" value="ECO:0007669"/>
    <property type="project" value="UniProtKB-SubCell"/>
</dbReference>
<feature type="transmembrane region" description="Helical" evidence="13">
    <location>
        <begin position="1142"/>
        <end position="1163"/>
    </location>
</feature>
<dbReference type="SMART" id="SM00382">
    <property type="entry name" value="AAA"/>
    <property type="match status" value="2"/>
</dbReference>
<dbReference type="FunFam" id="1.20.1560.10:FF:000037">
    <property type="entry name" value="ATP-binding cassette subfamily C member 10"/>
    <property type="match status" value="1"/>
</dbReference>
<evidence type="ECO:0000256" key="4">
    <source>
        <dbReference type="ARBA" id="ARBA00022448"/>
    </source>
</evidence>
<accession>A0AAD2DW54</accession>
<dbReference type="CDD" id="cd03244">
    <property type="entry name" value="ABCC_MRP_domain2"/>
    <property type="match status" value="1"/>
</dbReference>
<dbReference type="GO" id="GO:0008559">
    <property type="term" value="F:ABC-type xenobiotic transporter activity"/>
    <property type="evidence" value="ECO:0007669"/>
    <property type="project" value="UniProtKB-EC"/>
</dbReference>
<evidence type="ECO:0000256" key="1">
    <source>
        <dbReference type="ARBA" id="ARBA00004370"/>
    </source>
</evidence>
<dbReference type="FunFam" id="1.20.1560.10:FF:000002">
    <property type="entry name" value="ABC transporter C family member 5"/>
    <property type="match status" value="1"/>
</dbReference>
<dbReference type="InterPro" id="IPR036640">
    <property type="entry name" value="ABC1_TM_sf"/>
</dbReference>
<keyword evidence="9" id="KW-1278">Translocase</keyword>
<reference evidence="16" key="1">
    <citation type="submission" date="2023-05" db="EMBL/GenBank/DDBJ databases">
        <authorList>
            <person name="Huff M."/>
        </authorList>
    </citation>
    <scope>NUCLEOTIDE SEQUENCE</scope>
</reference>
<evidence type="ECO:0000256" key="7">
    <source>
        <dbReference type="ARBA" id="ARBA00022741"/>
    </source>
</evidence>
<dbReference type="PROSITE" id="PS50929">
    <property type="entry name" value="ABC_TM1F"/>
    <property type="match status" value="2"/>
</dbReference>
<dbReference type="CDD" id="cd18605">
    <property type="entry name" value="ABC_6TM_MRP7_D2_like"/>
    <property type="match status" value="1"/>
</dbReference>
<comment type="subcellular location">
    <subcellularLocation>
        <location evidence="1">Membrane</location>
    </subcellularLocation>
</comment>
<dbReference type="Gene3D" id="1.20.1560.10">
    <property type="entry name" value="ABC transporter type 1, transmembrane domain"/>
    <property type="match status" value="2"/>
</dbReference>
<dbReference type="InterPro" id="IPR027417">
    <property type="entry name" value="P-loop_NTPase"/>
</dbReference>
<dbReference type="Gene3D" id="3.40.50.300">
    <property type="entry name" value="P-loop containing nucleotide triphosphate hydrolases"/>
    <property type="match status" value="2"/>
</dbReference>
<protein>
    <recommendedName>
        <fullName evidence="3">ABC-type xenobiotic transporter</fullName>
        <ecNumber evidence="3">7.6.2.2</ecNumber>
    </recommendedName>
</protein>
<dbReference type="SUPFAM" id="SSF52540">
    <property type="entry name" value="P-loop containing nucleoside triphosphate hydrolases"/>
    <property type="match status" value="2"/>
</dbReference>
<evidence type="ECO:0000256" key="6">
    <source>
        <dbReference type="ARBA" id="ARBA00022737"/>
    </source>
</evidence>
<organism evidence="16 17">
    <name type="scientific">Fraxinus pennsylvanica</name>
    <dbReference type="NCBI Taxonomy" id="56036"/>
    <lineage>
        <taxon>Eukaryota</taxon>
        <taxon>Viridiplantae</taxon>
        <taxon>Streptophyta</taxon>
        <taxon>Embryophyta</taxon>
        <taxon>Tracheophyta</taxon>
        <taxon>Spermatophyta</taxon>
        <taxon>Magnoliopsida</taxon>
        <taxon>eudicotyledons</taxon>
        <taxon>Gunneridae</taxon>
        <taxon>Pentapetalae</taxon>
        <taxon>asterids</taxon>
        <taxon>lamiids</taxon>
        <taxon>Lamiales</taxon>
        <taxon>Oleaceae</taxon>
        <taxon>Oleeae</taxon>
        <taxon>Fraxinus</taxon>
    </lineage>
</organism>
<evidence type="ECO:0000256" key="12">
    <source>
        <dbReference type="ARBA" id="ARBA00034018"/>
    </source>
</evidence>
<keyword evidence="10 13" id="KW-1133">Transmembrane helix</keyword>
<feature type="transmembrane region" description="Helical" evidence="13">
    <location>
        <begin position="73"/>
        <end position="92"/>
    </location>
</feature>
<evidence type="ECO:0000259" key="14">
    <source>
        <dbReference type="PROSITE" id="PS50893"/>
    </source>
</evidence>
<dbReference type="FunFam" id="3.40.50.300:FF:000973">
    <property type="entry name" value="Multidrug resistance-associated protein 4"/>
    <property type="match status" value="1"/>
</dbReference>
<feature type="transmembrane region" description="Helical" evidence="13">
    <location>
        <begin position="1169"/>
        <end position="1191"/>
    </location>
</feature>